<dbReference type="PANTHER" id="PTHR43342:SF1">
    <property type="entry name" value="BIFURCATING [FEFE] HYDROGENASE GAMMA SUBUNIT"/>
    <property type="match status" value="1"/>
</dbReference>
<dbReference type="InterPro" id="IPR028431">
    <property type="entry name" value="NADP_DH_HndA-like"/>
</dbReference>
<evidence type="ECO:0000256" key="9">
    <source>
        <dbReference type="ARBA" id="ARBA00034078"/>
    </source>
</evidence>
<dbReference type="InterPro" id="IPR036249">
    <property type="entry name" value="Thioredoxin-like_sf"/>
</dbReference>
<evidence type="ECO:0000256" key="6">
    <source>
        <dbReference type="ARBA" id="ARBA00023014"/>
    </source>
</evidence>
<keyword evidence="11" id="KW-1185">Reference proteome</keyword>
<evidence type="ECO:0000256" key="8">
    <source>
        <dbReference type="ARBA" id="ARBA00032788"/>
    </source>
</evidence>
<evidence type="ECO:0000256" key="2">
    <source>
        <dbReference type="ARBA" id="ARBA00019898"/>
    </source>
</evidence>
<proteinExistence type="inferred from homology"/>
<comment type="caution">
    <text evidence="10">The sequence shown here is derived from an EMBL/GenBank/DDBJ whole genome shotgun (WGS) entry which is preliminary data.</text>
</comment>
<dbReference type="Pfam" id="PF01257">
    <property type="entry name" value="2Fe-2S_thioredx"/>
    <property type="match status" value="1"/>
</dbReference>
<evidence type="ECO:0000256" key="4">
    <source>
        <dbReference type="ARBA" id="ARBA00022723"/>
    </source>
</evidence>
<gene>
    <name evidence="10" type="ORF">HCU74_03595</name>
</gene>
<evidence type="ECO:0000256" key="3">
    <source>
        <dbReference type="ARBA" id="ARBA00022714"/>
    </source>
</evidence>
<organism evidence="10 11">
    <name type="scientific">Spongiibacter thalassae</name>
    <dbReference type="NCBI Taxonomy" id="2721624"/>
    <lineage>
        <taxon>Bacteria</taxon>
        <taxon>Pseudomonadati</taxon>
        <taxon>Pseudomonadota</taxon>
        <taxon>Gammaproteobacteria</taxon>
        <taxon>Cellvibrionales</taxon>
        <taxon>Spongiibacteraceae</taxon>
        <taxon>Spongiibacter</taxon>
    </lineage>
</organism>
<evidence type="ECO:0000256" key="7">
    <source>
        <dbReference type="ARBA" id="ARBA00031580"/>
    </source>
</evidence>
<dbReference type="InterPro" id="IPR002023">
    <property type="entry name" value="NuoE-like"/>
</dbReference>
<keyword evidence="6" id="KW-0411">Iron-sulfur</keyword>
<evidence type="ECO:0000256" key="1">
    <source>
        <dbReference type="ARBA" id="ARBA00010643"/>
    </source>
</evidence>
<dbReference type="NCBIfam" id="NF004638">
    <property type="entry name" value="PRK05988.1"/>
    <property type="match status" value="1"/>
</dbReference>
<name>A0ABX1GC10_9GAMM</name>
<evidence type="ECO:0000256" key="5">
    <source>
        <dbReference type="ARBA" id="ARBA00023004"/>
    </source>
</evidence>
<keyword evidence="3" id="KW-0001">2Fe-2S</keyword>
<keyword evidence="5" id="KW-0408">Iron</keyword>
<dbReference type="PANTHER" id="PTHR43342">
    <property type="entry name" value="NADH-QUINONE OXIDOREDUCTASE, E SUBUNIT"/>
    <property type="match status" value="1"/>
</dbReference>
<dbReference type="RefSeq" id="WP_168449017.1">
    <property type="nucleotide sequence ID" value="NZ_JAAWWK010000001.1"/>
</dbReference>
<dbReference type="PIRSF" id="PIRSF000216">
    <property type="entry name" value="NADH_DH_24kDa"/>
    <property type="match status" value="1"/>
</dbReference>
<comment type="cofactor">
    <cofactor evidence="9">
        <name>[2Fe-2S] cluster</name>
        <dbReference type="ChEBI" id="CHEBI:190135"/>
    </cofactor>
</comment>
<evidence type="ECO:0000313" key="11">
    <source>
        <dbReference type="Proteomes" id="UP000765845"/>
    </source>
</evidence>
<comment type="similarity">
    <text evidence="1">Belongs to the complex I 24 kDa subunit family.</text>
</comment>
<dbReference type="Proteomes" id="UP000765845">
    <property type="component" value="Unassembled WGS sequence"/>
</dbReference>
<dbReference type="SUPFAM" id="SSF52833">
    <property type="entry name" value="Thioredoxin-like"/>
    <property type="match status" value="1"/>
</dbReference>
<dbReference type="Gene3D" id="3.40.30.10">
    <property type="entry name" value="Glutaredoxin"/>
    <property type="match status" value="1"/>
</dbReference>
<dbReference type="EMBL" id="JAAWWK010000001">
    <property type="protein sequence ID" value="NKI16500.1"/>
    <property type="molecule type" value="Genomic_DNA"/>
</dbReference>
<protein>
    <recommendedName>
        <fullName evidence="2">NADH-quinone oxidoreductase subunit E</fullName>
    </recommendedName>
    <alternativeName>
        <fullName evidence="7">NADH dehydrogenase I subunit E</fullName>
    </alternativeName>
    <alternativeName>
        <fullName evidence="8">NDH-1 subunit E</fullName>
    </alternativeName>
</protein>
<dbReference type="CDD" id="cd03081">
    <property type="entry name" value="TRX_Fd_NuoE_FDH_gamma"/>
    <property type="match status" value="1"/>
</dbReference>
<dbReference type="InterPro" id="IPR041921">
    <property type="entry name" value="NuoE_N"/>
</dbReference>
<keyword evidence="4" id="KW-0479">Metal-binding</keyword>
<dbReference type="PROSITE" id="PS01099">
    <property type="entry name" value="COMPLEX1_24K"/>
    <property type="match status" value="1"/>
</dbReference>
<evidence type="ECO:0000313" key="10">
    <source>
        <dbReference type="EMBL" id="NKI16500.1"/>
    </source>
</evidence>
<sequence length="178" mass="18883">MSSSSHSPSPAGSVAGVESTAHIAVMEKVIAEGRQLPGALLPILHAIQDELGYIPVDDAVPMIADALNQTRAEVHGVISFYHHFRTTAPGDHVVQVCRAEACQALGARALEGHIKQRLGVDYHQTTADGQVTLEPVYCLGNCSCGPSLRVGDKILGRVSAARFDALLDSLQTRPVEVL</sequence>
<dbReference type="Gene3D" id="1.10.10.1590">
    <property type="entry name" value="NADH-quinone oxidoreductase subunit E"/>
    <property type="match status" value="1"/>
</dbReference>
<accession>A0ABX1GC10</accession>
<reference evidence="10 11" key="1">
    <citation type="submission" date="2020-04" db="EMBL/GenBank/DDBJ databases">
        <authorList>
            <person name="Yoon J."/>
        </authorList>
    </citation>
    <scope>NUCLEOTIDE SEQUENCE [LARGE SCALE GENOMIC DNA]</scope>
    <source>
        <strain evidence="10 11">KMU-166</strain>
    </source>
</reference>